<dbReference type="Proteomes" id="UP000837803">
    <property type="component" value="Unassembled WGS sequence"/>
</dbReference>
<protein>
    <recommendedName>
        <fullName evidence="4">DoxX family protein</fullName>
    </recommendedName>
</protein>
<evidence type="ECO:0000313" key="2">
    <source>
        <dbReference type="EMBL" id="CAH1000635.1"/>
    </source>
</evidence>
<evidence type="ECO:0000313" key="3">
    <source>
        <dbReference type="Proteomes" id="UP000837803"/>
    </source>
</evidence>
<dbReference type="EMBL" id="CAKLPZ010000002">
    <property type="protein sequence ID" value="CAH1000635.1"/>
    <property type="molecule type" value="Genomic_DNA"/>
</dbReference>
<proteinExistence type="predicted"/>
<keyword evidence="3" id="KW-1185">Reference proteome</keyword>
<comment type="caution">
    <text evidence="2">The sequence shown here is derived from an EMBL/GenBank/DDBJ whole genome shotgun (WGS) entry which is preliminary data.</text>
</comment>
<organism evidence="2 3">
    <name type="scientific">Neolewinella maritima</name>
    <dbReference type="NCBI Taxonomy" id="1383882"/>
    <lineage>
        <taxon>Bacteria</taxon>
        <taxon>Pseudomonadati</taxon>
        <taxon>Bacteroidota</taxon>
        <taxon>Saprospiria</taxon>
        <taxon>Saprospirales</taxon>
        <taxon>Lewinellaceae</taxon>
        <taxon>Neolewinella</taxon>
    </lineage>
</organism>
<keyword evidence="1" id="KW-0472">Membrane</keyword>
<gene>
    <name evidence="2" type="ORF">LEM8419_01769</name>
</gene>
<accession>A0ABM9B128</accession>
<keyword evidence="1" id="KW-0812">Transmembrane</keyword>
<evidence type="ECO:0000256" key="1">
    <source>
        <dbReference type="SAM" id="Phobius"/>
    </source>
</evidence>
<feature type="transmembrane region" description="Helical" evidence="1">
    <location>
        <begin position="15"/>
        <end position="37"/>
    </location>
</feature>
<evidence type="ECO:0008006" key="4">
    <source>
        <dbReference type="Google" id="ProtNLM"/>
    </source>
</evidence>
<dbReference type="RefSeq" id="WP_238750672.1">
    <property type="nucleotide sequence ID" value="NZ_CAKLPZ010000002.1"/>
</dbReference>
<reference evidence="2" key="1">
    <citation type="submission" date="2021-12" db="EMBL/GenBank/DDBJ databases">
        <authorList>
            <person name="Rodrigo-Torres L."/>
            <person name="Arahal R. D."/>
            <person name="Lucena T."/>
        </authorList>
    </citation>
    <scope>NUCLEOTIDE SEQUENCE</scope>
    <source>
        <strain evidence="2">CECT 8419</strain>
    </source>
</reference>
<sequence>MVALHENNIGRTQRWLGYTLSLLPSLGVLVSGITKFFPAGDIHLLLQTLGLADHAVVIGLVEIAVVVLYWIPRTCNIGFFLFCSYVGGILVGELVLGDVPLPALAIGAMIYVGTLLRKPSLLGWK</sequence>
<feature type="transmembrane region" description="Helical" evidence="1">
    <location>
        <begin position="101"/>
        <end position="117"/>
    </location>
</feature>
<feature type="transmembrane region" description="Helical" evidence="1">
    <location>
        <begin position="77"/>
        <end position="95"/>
    </location>
</feature>
<name>A0ABM9B128_9BACT</name>
<keyword evidence="1" id="KW-1133">Transmembrane helix</keyword>
<feature type="transmembrane region" description="Helical" evidence="1">
    <location>
        <begin position="49"/>
        <end position="70"/>
    </location>
</feature>